<proteinExistence type="predicted"/>
<evidence type="ECO:0000313" key="1">
    <source>
        <dbReference type="EMBL" id="MBX71129.1"/>
    </source>
</evidence>
<dbReference type="EMBL" id="GGEC01090645">
    <property type="protein sequence ID" value="MBX71129.1"/>
    <property type="molecule type" value="Transcribed_RNA"/>
</dbReference>
<sequence>MFCYHERFTIHLHWQNAPHKWQGHLLFYKATTSVSRPISNFPEITQTPITVLRVIQAFPNNLAFDWSVAGNIHKVTSALSTQVFLGHQIFETITNLTNFIQ</sequence>
<accession>A0A2P2QVT7</accession>
<name>A0A2P2QVT7_RHIMU</name>
<dbReference type="AlphaFoldDB" id="A0A2P2QVT7"/>
<reference evidence="1" key="1">
    <citation type="submission" date="2018-02" db="EMBL/GenBank/DDBJ databases">
        <title>Rhizophora mucronata_Transcriptome.</title>
        <authorList>
            <person name="Meera S.P."/>
            <person name="Sreeshan A."/>
            <person name="Augustine A."/>
        </authorList>
    </citation>
    <scope>NUCLEOTIDE SEQUENCE</scope>
    <source>
        <tissue evidence="1">Leaf</tissue>
    </source>
</reference>
<organism evidence="1">
    <name type="scientific">Rhizophora mucronata</name>
    <name type="common">Asiatic mangrove</name>
    <dbReference type="NCBI Taxonomy" id="61149"/>
    <lineage>
        <taxon>Eukaryota</taxon>
        <taxon>Viridiplantae</taxon>
        <taxon>Streptophyta</taxon>
        <taxon>Embryophyta</taxon>
        <taxon>Tracheophyta</taxon>
        <taxon>Spermatophyta</taxon>
        <taxon>Magnoliopsida</taxon>
        <taxon>eudicotyledons</taxon>
        <taxon>Gunneridae</taxon>
        <taxon>Pentapetalae</taxon>
        <taxon>rosids</taxon>
        <taxon>fabids</taxon>
        <taxon>Malpighiales</taxon>
        <taxon>Rhizophoraceae</taxon>
        <taxon>Rhizophora</taxon>
    </lineage>
</organism>
<protein>
    <submittedName>
        <fullName evidence="1">Uncharacterized protein</fullName>
    </submittedName>
</protein>